<gene>
    <name evidence="3" type="ORF">ACFQ41_01525</name>
</gene>
<evidence type="ECO:0000256" key="2">
    <source>
        <dbReference type="SAM" id="SignalP"/>
    </source>
</evidence>
<feature type="compositionally biased region" description="Acidic residues" evidence="1">
    <location>
        <begin position="78"/>
        <end position="97"/>
    </location>
</feature>
<evidence type="ECO:0000313" key="4">
    <source>
        <dbReference type="Proteomes" id="UP001597199"/>
    </source>
</evidence>
<sequence>MSKQERRRVRVAASLGLTVLMSSAILGGVAPLTANAAEVGSEPTTTEISPMITAPDNPSDAVSSLPAADDIGAEVVEETPDPAEEEKEEAFDPDSEENADRELPSQSENIEADGGQAIEQAPSTVESTEDILLAEADVIDGDWGDVHWTFEDGLLSLSGGTGVGTHGISPWRSIATQVTKVEITGQIIAPANIQSLFANFSAVTSFEGLSNMDTSNVTVMWNTFRDTSSLESIDLSSWDVSKVNDIDGMFAGSGLISLDLSTWQITKPMHASNTFGSMRNLEFLNISSFVFSYARYLGKVLHA</sequence>
<name>A0ABW4BBT6_9LACO</name>
<dbReference type="InterPro" id="IPR011889">
    <property type="entry name" value="Liste_lipo_26"/>
</dbReference>
<dbReference type="SUPFAM" id="SSF52058">
    <property type="entry name" value="L domain-like"/>
    <property type="match status" value="1"/>
</dbReference>
<feature type="region of interest" description="Disordered" evidence="1">
    <location>
        <begin position="38"/>
        <end position="65"/>
    </location>
</feature>
<evidence type="ECO:0000313" key="3">
    <source>
        <dbReference type="EMBL" id="MFD1397985.1"/>
    </source>
</evidence>
<feature type="region of interest" description="Disordered" evidence="1">
    <location>
        <begin position="78"/>
        <end position="126"/>
    </location>
</feature>
<dbReference type="Pfam" id="PF03382">
    <property type="entry name" value="DUF285"/>
    <property type="match status" value="1"/>
</dbReference>
<comment type="caution">
    <text evidence="3">The sequence shown here is derived from an EMBL/GenBank/DDBJ whole genome shotgun (WGS) entry which is preliminary data.</text>
</comment>
<keyword evidence="4" id="KW-1185">Reference proteome</keyword>
<protein>
    <submittedName>
        <fullName evidence="3">BspA family leucine-rich repeat surface protein</fullName>
    </submittedName>
</protein>
<dbReference type="EMBL" id="JBHTOA010000014">
    <property type="protein sequence ID" value="MFD1397985.1"/>
    <property type="molecule type" value="Genomic_DNA"/>
</dbReference>
<dbReference type="Proteomes" id="UP001597199">
    <property type="component" value="Unassembled WGS sequence"/>
</dbReference>
<feature type="chain" id="PRO_5045890293" evidence="2">
    <location>
        <begin position="37"/>
        <end position="303"/>
    </location>
</feature>
<dbReference type="InterPro" id="IPR005046">
    <property type="entry name" value="DUF285"/>
</dbReference>
<organism evidence="3 4">
    <name type="scientific">Lacticaseibacillus suilingensis</name>
    <dbReference type="NCBI Taxonomy" id="2799577"/>
    <lineage>
        <taxon>Bacteria</taxon>
        <taxon>Bacillati</taxon>
        <taxon>Bacillota</taxon>
        <taxon>Bacilli</taxon>
        <taxon>Lactobacillales</taxon>
        <taxon>Lactobacillaceae</taxon>
        <taxon>Lacticaseibacillus</taxon>
    </lineage>
</organism>
<proteinExistence type="predicted"/>
<dbReference type="Gene3D" id="3.80.10.10">
    <property type="entry name" value="Ribonuclease Inhibitor"/>
    <property type="match status" value="1"/>
</dbReference>
<evidence type="ECO:0000256" key="1">
    <source>
        <dbReference type="SAM" id="MobiDB-lite"/>
    </source>
</evidence>
<reference evidence="4" key="1">
    <citation type="journal article" date="2019" name="Int. J. Syst. Evol. Microbiol.">
        <title>The Global Catalogue of Microorganisms (GCM) 10K type strain sequencing project: providing services to taxonomists for standard genome sequencing and annotation.</title>
        <authorList>
            <consortium name="The Broad Institute Genomics Platform"/>
            <consortium name="The Broad Institute Genome Sequencing Center for Infectious Disease"/>
            <person name="Wu L."/>
            <person name="Ma J."/>
        </authorList>
    </citation>
    <scope>NUCLEOTIDE SEQUENCE [LARGE SCALE GENOMIC DNA]</scope>
    <source>
        <strain evidence="4">CCM 9110</strain>
    </source>
</reference>
<keyword evidence="2" id="KW-0732">Signal</keyword>
<dbReference type="InterPro" id="IPR032675">
    <property type="entry name" value="LRR_dom_sf"/>
</dbReference>
<feature type="signal peptide" evidence="2">
    <location>
        <begin position="1"/>
        <end position="36"/>
    </location>
</feature>
<dbReference type="RefSeq" id="WP_236000568.1">
    <property type="nucleotide sequence ID" value="NZ_BOLV01000020.1"/>
</dbReference>
<accession>A0ABW4BBT6</accession>
<dbReference type="NCBIfam" id="TIGR02167">
    <property type="entry name" value="Liste_lipo_26"/>
    <property type="match status" value="1"/>
</dbReference>